<evidence type="ECO:0000256" key="2">
    <source>
        <dbReference type="SAM" id="Phobius"/>
    </source>
</evidence>
<accession>A0A9P6XBH1</accession>
<dbReference type="Proteomes" id="UP000716291">
    <property type="component" value="Unassembled WGS sequence"/>
</dbReference>
<protein>
    <submittedName>
        <fullName evidence="3">Uncharacterized protein</fullName>
    </submittedName>
</protein>
<evidence type="ECO:0000256" key="1">
    <source>
        <dbReference type="SAM" id="MobiDB-lite"/>
    </source>
</evidence>
<sequence length="171" mass="18815">MSAPFDQNPWQDPHGPRYGNAYEDESSAAYYVNSYGQPQMPMPMPGYSATGYNNAWNTESNKTEQEPVPQSNFVPQDAYQYSGTAYGNQPQNTGGAYSHVSMNDIHQQESPKKENENTTMDTAGGGGDTYCKPPQLRFWLPLVAFLASIGHLGFAAGARPVKRKGLIILKN</sequence>
<gene>
    <name evidence="3" type="ORF">G6F64_004968</name>
</gene>
<feature type="transmembrane region" description="Helical" evidence="2">
    <location>
        <begin position="138"/>
        <end position="158"/>
    </location>
</feature>
<feature type="compositionally biased region" description="Basic and acidic residues" evidence="1">
    <location>
        <begin position="106"/>
        <end position="116"/>
    </location>
</feature>
<reference evidence="3" key="1">
    <citation type="journal article" date="2020" name="Microb. Genom.">
        <title>Genetic diversity of clinical and environmental Mucorales isolates obtained from an investigation of mucormycosis cases among solid organ transplant recipients.</title>
        <authorList>
            <person name="Nguyen M.H."/>
            <person name="Kaul D."/>
            <person name="Muto C."/>
            <person name="Cheng S.J."/>
            <person name="Richter R.A."/>
            <person name="Bruno V.M."/>
            <person name="Liu G."/>
            <person name="Beyhan S."/>
            <person name="Sundermann A.J."/>
            <person name="Mounaud S."/>
            <person name="Pasculle A.W."/>
            <person name="Nierman W.C."/>
            <person name="Driscoll E."/>
            <person name="Cumbie R."/>
            <person name="Clancy C.J."/>
            <person name="Dupont C.L."/>
        </authorList>
    </citation>
    <scope>NUCLEOTIDE SEQUENCE</scope>
    <source>
        <strain evidence="3">GL11</strain>
    </source>
</reference>
<evidence type="ECO:0000313" key="4">
    <source>
        <dbReference type="Proteomes" id="UP000716291"/>
    </source>
</evidence>
<keyword evidence="2" id="KW-0812">Transmembrane</keyword>
<keyword evidence="2" id="KW-0472">Membrane</keyword>
<keyword evidence="2" id="KW-1133">Transmembrane helix</keyword>
<evidence type="ECO:0000313" key="3">
    <source>
        <dbReference type="EMBL" id="KAG1309893.1"/>
    </source>
</evidence>
<comment type="caution">
    <text evidence="3">The sequence shown here is derived from an EMBL/GenBank/DDBJ whole genome shotgun (WGS) entry which is preliminary data.</text>
</comment>
<feature type="region of interest" description="Disordered" evidence="1">
    <location>
        <begin position="105"/>
        <end position="124"/>
    </location>
</feature>
<dbReference type="AlphaFoldDB" id="A0A9P6XBH1"/>
<dbReference type="OrthoDB" id="3253553at2759"/>
<name>A0A9P6XBH1_RHIOR</name>
<proteinExistence type="predicted"/>
<feature type="region of interest" description="Disordered" evidence="1">
    <location>
        <begin position="1"/>
        <end position="22"/>
    </location>
</feature>
<keyword evidence="4" id="KW-1185">Reference proteome</keyword>
<organism evidence="3 4">
    <name type="scientific">Rhizopus oryzae</name>
    <name type="common">Mucormycosis agent</name>
    <name type="synonym">Rhizopus arrhizus var. delemar</name>
    <dbReference type="NCBI Taxonomy" id="64495"/>
    <lineage>
        <taxon>Eukaryota</taxon>
        <taxon>Fungi</taxon>
        <taxon>Fungi incertae sedis</taxon>
        <taxon>Mucoromycota</taxon>
        <taxon>Mucoromycotina</taxon>
        <taxon>Mucoromycetes</taxon>
        <taxon>Mucorales</taxon>
        <taxon>Mucorineae</taxon>
        <taxon>Rhizopodaceae</taxon>
        <taxon>Rhizopus</taxon>
    </lineage>
</organism>
<dbReference type="EMBL" id="JAANQT010000575">
    <property type="protein sequence ID" value="KAG1309893.1"/>
    <property type="molecule type" value="Genomic_DNA"/>
</dbReference>